<dbReference type="EMBL" id="JAAKZZ010000328">
    <property type="protein sequence ID" value="NGO71621.1"/>
    <property type="molecule type" value="Genomic_DNA"/>
</dbReference>
<organism evidence="1 2">
    <name type="scientific">Streptomyces boncukensis</name>
    <dbReference type="NCBI Taxonomy" id="2711219"/>
    <lineage>
        <taxon>Bacteria</taxon>
        <taxon>Bacillati</taxon>
        <taxon>Actinomycetota</taxon>
        <taxon>Actinomycetes</taxon>
        <taxon>Kitasatosporales</taxon>
        <taxon>Streptomycetaceae</taxon>
        <taxon>Streptomyces</taxon>
    </lineage>
</organism>
<comment type="caution">
    <text evidence="1">The sequence shown here is derived from an EMBL/GenBank/DDBJ whole genome shotgun (WGS) entry which is preliminary data.</text>
</comment>
<evidence type="ECO:0000313" key="1">
    <source>
        <dbReference type="EMBL" id="NGO71621.1"/>
    </source>
</evidence>
<protein>
    <submittedName>
        <fullName evidence="1">Cyclase</fullName>
    </submittedName>
</protein>
<dbReference type="AlphaFoldDB" id="A0A6G4X4N1"/>
<dbReference type="CDD" id="cd08861">
    <property type="entry name" value="OtcD1_ARO-CYC_like"/>
    <property type="match status" value="2"/>
</dbReference>
<dbReference type="SUPFAM" id="SSF55961">
    <property type="entry name" value="Bet v1-like"/>
    <property type="match status" value="2"/>
</dbReference>
<dbReference type="RefSeq" id="WP_165301252.1">
    <property type="nucleotide sequence ID" value="NZ_JAAKZZ010000328.1"/>
</dbReference>
<reference evidence="1 2" key="1">
    <citation type="submission" date="2020-02" db="EMBL/GenBank/DDBJ databases">
        <title>Whole-genome analyses of novel actinobacteria.</title>
        <authorList>
            <person name="Sahin N."/>
            <person name="Tatar D."/>
        </authorList>
    </citation>
    <scope>NUCLEOTIDE SEQUENCE [LARGE SCALE GENOMIC DNA]</scope>
    <source>
        <strain evidence="1 2">SB3404</strain>
    </source>
</reference>
<dbReference type="Gene3D" id="3.30.530.20">
    <property type="match status" value="2"/>
</dbReference>
<dbReference type="Proteomes" id="UP000477722">
    <property type="component" value="Unassembled WGS sequence"/>
</dbReference>
<keyword evidence="2" id="KW-1185">Reference proteome</keyword>
<dbReference type="Pfam" id="PF10604">
    <property type="entry name" value="Polyketide_cyc2"/>
    <property type="match status" value="2"/>
</dbReference>
<sequence>MLRTGTHRTTHHIDIDASAAAVYGIVADAPAWPVQFAPTLHVERLAGPEEPSAGGTERLRIWATANGEAKVWTSRRELDPAQSRIRFRQEVSSPPVAAMSGEWIVEAGAAPGTARLTLLHEFAAVDDDPGDLAWIDRATDENSRAELANIKQLAEGAARSADLDFAFEDSTAVDGDPEAVYRFLREAAAWPDRLPHVSGMRLREEPENIQWMVMDTVAKDGSAHTTESVRVCFPARRRIVYKQLVTPPLMATHIGAWTVVPDGQGARATSWHRIRLNEEAIPRVLGAGATLQSAKDVIRAAVGGNSAATLALAKRFAEGRHE</sequence>
<evidence type="ECO:0000313" key="2">
    <source>
        <dbReference type="Proteomes" id="UP000477722"/>
    </source>
</evidence>
<proteinExistence type="predicted"/>
<dbReference type="InterPro" id="IPR023393">
    <property type="entry name" value="START-like_dom_sf"/>
</dbReference>
<dbReference type="InterPro" id="IPR019587">
    <property type="entry name" value="Polyketide_cyclase/dehydratase"/>
</dbReference>
<accession>A0A6G4X4N1</accession>
<gene>
    <name evidence="1" type="ORF">G5C65_25375</name>
</gene>
<name>A0A6G4X4N1_9ACTN</name>